<dbReference type="Proteomes" id="UP000186922">
    <property type="component" value="Unassembled WGS sequence"/>
</dbReference>
<evidence type="ECO:0000259" key="2">
    <source>
        <dbReference type="PROSITE" id="PS51398"/>
    </source>
</evidence>
<evidence type="ECO:0000313" key="3">
    <source>
        <dbReference type="EMBL" id="GAV01903.1"/>
    </source>
</evidence>
<sequence>MAWNPPYNPNYFADGQVHHNTSSLPAGYPAGSVPPAGQVYYHGSPYPPGALGGVGYPAGAVGGLAAGYPAGSVPVAAAAYSPYPPQAFKAYPHAQQGFSYAPQDTVGFVFEPTDTERNKKKLEVKYSPAMDKYVRSVENHQETAGWRTLVYAEQNIQRKVEEDWKKAYLARQPGTTASRIEWRFDLSRMNHRVKHLKVNFPVQLYEDGSVYAYVAADNGAMIPLTDSAGKQEVEGVRGCQRFSIIAELTRGKGEHSWQHAQLFRQDLKPGFFSTDDAHYPFRVSVDME</sequence>
<gene>
    <name evidence="3" type="primary">RvY_12540</name>
    <name evidence="3" type="synonym">RvY_12540.1</name>
    <name evidence="3" type="ORF">RvY_12540-1</name>
</gene>
<feature type="domain" description="PAW" evidence="2">
    <location>
        <begin position="78"/>
        <end position="288"/>
    </location>
</feature>
<dbReference type="GO" id="GO:0006516">
    <property type="term" value="P:glycoprotein catabolic process"/>
    <property type="evidence" value="ECO:0007669"/>
    <property type="project" value="InterPro"/>
</dbReference>
<protein>
    <recommendedName>
        <fullName evidence="2">PAW domain-containing protein</fullName>
    </recommendedName>
</protein>
<reference evidence="3 4" key="1">
    <citation type="journal article" date="2016" name="Nat. Commun.">
        <title>Extremotolerant tardigrade genome and improved radiotolerance of human cultured cells by tardigrade-unique protein.</title>
        <authorList>
            <person name="Hashimoto T."/>
            <person name="Horikawa D.D."/>
            <person name="Saito Y."/>
            <person name="Kuwahara H."/>
            <person name="Kozuka-Hata H."/>
            <person name="Shin-I T."/>
            <person name="Minakuchi Y."/>
            <person name="Ohishi K."/>
            <person name="Motoyama A."/>
            <person name="Aizu T."/>
            <person name="Enomoto A."/>
            <person name="Kondo K."/>
            <person name="Tanaka S."/>
            <person name="Hara Y."/>
            <person name="Koshikawa S."/>
            <person name="Sagara H."/>
            <person name="Miura T."/>
            <person name="Yokobori S."/>
            <person name="Miyagawa K."/>
            <person name="Suzuki Y."/>
            <person name="Kubo T."/>
            <person name="Oyama M."/>
            <person name="Kohara Y."/>
            <person name="Fujiyama A."/>
            <person name="Arakawa K."/>
            <person name="Katayama T."/>
            <person name="Toyoda A."/>
            <person name="Kunieda T."/>
        </authorList>
    </citation>
    <scope>NUCLEOTIDE SEQUENCE [LARGE SCALE GENOMIC DNA]</scope>
    <source>
        <strain evidence="3 4">YOKOZUNA-1</strain>
    </source>
</reference>
<name>A0A1D1VP15_RAMVA</name>
<dbReference type="OrthoDB" id="409136at2759"/>
<dbReference type="Gene3D" id="2.60.120.1020">
    <property type="entry name" value="Peptide N glycanase, PAW domain"/>
    <property type="match status" value="1"/>
</dbReference>
<dbReference type="InterPro" id="IPR038680">
    <property type="entry name" value="PAW_sf"/>
</dbReference>
<dbReference type="GO" id="GO:0005737">
    <property type="term" value="C:cytoplasm"/>
    <property type="evidence" value="ECO:0007669"/>
    <property type="project" value="InterPro"/>
</dbReference>
<organism evidence="3 4">
    <name type="scientific">Ramazzottius varieornatus</name>
    <name type="common">Water bear</name>
    <name type="synonym">Tardigrade</name>
    <dbReference type="NCBI Taxonomy" id="947166"/>
    <lineage>
        <taxon>Eukaryota</taxon>
        <taxon>Metazoa</taxon>
        <taxon>Ecdysozoa</taxon>
        <taxon>Tardigrada</taxon>
        <taxon>Eutardigrada</taxon>
        <taxon>Parachela</taxon>
        <taxon>Hypsibioidea</taxon>
        <taxon>Ramazzottiidae</taxon>
        <taxon>Ramazzottius</taxon>
    </lineage>
</organism>
<dbReference type="InterPro" id="IPR006588">
    <property type="entry name" value="Peptide_N_glycanase_PAW_dom"/>
</dbReference>
<comment type="similarity">
    <text evidence="1">Belongs to the transglutaminase-like superfamily. PNGase family.</text>
</comment>
<dbReference type="STRING" id="947166.A0A1D1VP15"/>
<dbReference type="InterPro" id="IPR008979">
    <property type="entry name" value="Galactose-bd-like_sf"/>
</dbReference>
<dbReference type="Pfam" id="PF04721">
    <property type="entry name" value="PAW"/>
    <property type="match status" value="1"/>
</dbReference>
<keyword evidence="4" id="KW-1185">Reference proteome</keyword>
<accession>A0A1D1VP15</accession>
<evidence type="ECO:0000256" key="1">
    <source>
        <dbReference type="PROSITE-ProRule" id="PRU00731"/>
    </source>
</evidence>
<dbReference type="SMART" id="SM00613">
    <property type="entry name" value="PAW"/>
    <property type="match status" value="1"/>
</dbReference>
<evidence type="ECO:0000313" key="4">
    <source>
        <dbReference type="Proteomes" id="UP000186922"/>
    </source>
</evidence>
<dbReference type="AlphaFoldDB" id="A0A1D1VP15"/>
<dbReference type="EMBL" id="BDGG01000007">
    <property type="protein sequence ID" value="GAV01903.1"/>
    <property type="molecule type" value="Genomic_DNA"/>
</dbReference>
<comment type="caution">
    <text evidence="3">The sequence shown here is derived from an EMBL/GenBank/DDBJ whole genome shotgun (WGS) entry which is preliminary data.</text>
</comment>
<dbReference type="SUPFAM" id="SSF49785">
    <property type="entry name" value="Galactose-binding domain-like"/>
    <property type="match status" value="1"/>
</dbReference>
<proteinExistence type="inferred from homology"/>
<dbReference type="PROSITE" id="PS51398">
    <property type="entry name" value="PAW"/>
    <property type="match status" value="1"/>
</dbReference>